<comment type="caution">
    <text evidence="1">The sequence shown here is derived from an EMBL/GenBank/DDBJ whole genome shotgun (WGS) entry which is preliminary data.</text>
</comment>
<dbReference type="EMBL" id="MLAB01000019">
    <property type="protein sequence ID" value="OOF72363.1"/>
    <property type="molecule type" value="Genomic_DNA"/>
</dbReference>
<gene>
    <name evidence="1" type="ORF">BKG90_04530</name>
</gene>
<evidence type="ECO:0000313" key="1">
    <source>
        <dbReference type="EMBL" id="OOF72363.1"/>
    </source>
</evidence>
<organism evidence="1 2">
    <name type="scientific">Rodentibacter caecimuris</name>
    <dbReference type="NCBI Taxonomy" id="1796644"/>
    <lineage>
        <taxon>Bacteria</taxon>
        <taxon>Pseudomonadati</taxon>
        <taxon>Pseudomonadota</taxon>
        <taxon>Gammaproteobacteria</taxon>
        <taxon>Pasteurellales</taxon>
        <taxon>Pasteurellaceae</taxon>
        <taxon>Rodentibacter</taxon>
    </lineage>
</organism>
<keyword evidence="2" id="KW-1185">Reference proteome</keyword>
<sequence length="71" mass="7996">MSKYLCPKCGGEIEDCSVGDELGWFEDEPFRCAGHYTGRFPNVSRDCSLNRTKSCGWFKLEELKKCGGYCG</sequence>
<dbReference type="AlphaFoldDB" id="A0AAJ3K3M4"/>
<proteinExistence type="predicted"/>
<accession>A0AAJ3K3M4</accession>
<name>A0AAJ3K3M4_9PAST</name>
<protein>
    <submittedName>
        <fullName evidence="1">Uncharacterized protein</fullName>
    </submittedName>
</protein>
<dbReference type="RefSeq" id="WP_059366207.1">
    <property type="nucleotide sequence ID" value="NZ_BBXJ01000001.1"/>
</dbReference>
<evidence type="ECO:0000313" key="2">
    <source>
        <dbReference type="Proteomes" id="UP000188998"/>
    </source>
</evidence>
<dbReference type="Proteomes" id="UP000188998">
    <property type="component" value="Unassembled WGS sequence"/>
</dbReference>
<reference evidence="1 2" key="1">
    <citation type="submission" date="2016-10" db="EMBL/GenBank/DDBJ databases">
        <title>Rodentibacter gen. nov. and new species.</title>
        <authorList>
            <person name="Christensen H."/>
        </authorList>
    </citation>
    <scope>NUCLEOTIDE SEQUENCE [LARGE SCALE GENOMIC DNA]</scope>
    <source>
        <strain evidence="1 2">199137021</strain>
    </source>
</reference>